<accession>A0A3B0VJE7</accession>
<reference evidence="1" key="1">
    <citation type="submission" date="2018-06" db="EMBL/GenBank/DDBJ databases">
        <authorList>
            <person name="Zhirakovskaya E."/>
        </authorList>
    </citation>
    <scope>NUCLEOTIDE SEQUENCE</scope>
</reference>
<dbReference type="AlphaFoldDB" id="A0A3B0VJE7"/>
<evidence type="ECO:0000313" key="1">
    <source>
        <dbReference type="EMBL" id="VAW43728.1"/>
    </source>
</evidence>
<dbReference type="EMBL" id="UOFA01000020">
    <property type="protein sequence ID" value="VAW43728.1"/>
    <property type="molecule type" value="Genomic_DNA"/>
</dbReference>
<organism evidence="1">
    <name type="scientific">hydrothermal vent metagenome</name>
    <dbReference type="NCBI Taxonomy" id="652676"/>
    <lineage>
        <taxon>unclassified sequences</taxon>
        <taxon>metagenomes</taxon>
        <taxon>ecological metagenomes</taxon>
    </lineage>
</organism>
<gene>
    <name evidence="1" type="ORF">MNBD_GAMMA02-1012</name>
</gene>
<name>A0A3B0VJE7_9ZZZZ</name>
<sequence length="222" mass="25179">MYQWFLIGIILLLLSACGSQPTKPRVQPEQRLIAALVAQDRSQIIASQSLAKLKLKNTNIINLYLLAINNKPYQLLSNSQLLLKNYHNYNSAQQNIIKPMLLWAYAHPIYRQETAKQVRLLQRERLLVAPSNINFQACETTNEGCANILREQIAAIITATELTTTLESMAHNDPCINLSDKNLGGEFGNQCLASRKGSLKVNLISQPQYLFNQWENMLNRVE</sequence>
<protein>
    <submittedName>
        <fullName evidence="1">Uncharacterized protein</fullName>
    </submittedName>
</protein>
<proteinExistence type="predicted"/>